<keyword evidence="3" id="KW-1185">Reference proteome</keyword>
<reference evidence="2" key="1">
    <citation type="submission" date="2023-06" db="EMBL/GenBank/DDBJ databases">
        <authorList>
            <consortium name="Lawrence Berkeley National Laboratory"/>
            <person name="Ahrendt S."/>
            <person name="Sahu N."/>
            <person name="Indic B."/>
            <person name="Wong-Bajracharya J."/>
            <person name="Merenyi Z."/>
            <person name="Ke H.-M."/>
            <person name="Monk M."/>
            <person name="Kocsube S."/>
            <person name="Drula E."/>
            <person name="Lipzen A."/>
            <person name="Balint B."/>
            <person name="Henrissat B."/>
            <person name="Andreopoulos B."/>
            <person name="Martin F.M."/>
            <person name="Harder C.B."/>
            <person name="Rigling D."/>
            <person name="Ford K.L."/>
            <person name="Foster G.D."/>
            <person name="Pangilinan J."/>
            <person name="Papanicolaou A."/>
            <person name="Barry K."/>
            <person name="LaButti K."/>
            <person name="Viragh M."/>
            <person name="Koriabine M."/>
            <person name="Yan M."/>
            <person name="Riley R."/>
            <person name="Champramary S."/>
            <person name="Plett K.L."/>
            <person name="Tsai I.J."/>
            <person name="Slot J."/>
            <person name="Sipos G."/>
            <person name="Plett J."/>
            <person name="Nagy L.G."/>
            <person name="Grigoriev I.V."/>
        </authorList>
    </citation>
    <scope>NUCLEOTIDE SEQUENCE</scope>
    <source>
        <strain evidence="2">CCBAS 213</strain>
    </source>
</reference>
<comment type="caution">
    <text evidence="2">The sequence shown here is derived from an EMBL/GenBank/DDBJ whole genome shotgun (WGS) entry which is preliminary data.</text>
</comment>
<feature type="transmembrane region" description="Helical" evidence="1">
    <location>
        <begin position="40"/>
        <end position="60"/>
    </location>
</feature>
<sequence length="226" mass="24942">MSNPADFLLLVTFVAQTFMGDCILTGSYTIDGGWLSPALSLMYMVEIDVTIAAVYIETAIRRGSVVINPKMFPLIATFQALTLATNIIATALILIHIWTIRRAVLELIPSVKNHLLPNAIYVLVESAFMYTASVIVMLIVYVLRSNATYIVSQAIVQIIGIAFNLIIIRLVNGTVAMPIQETLISFRASPPDTVQAEELEPAASWKRDDFASSTTQYHSEDNCREV</sequence>
<name>A0AA39NBE2_ARMTA</name>
<dbReference type="GeneID" id="85360559"/>
<keyword evidence="1" id="KW-0472">Membrane</keyword>
<evidence type="ECO:0000256" key="1">
    <source>
        <dbReference type="SAM" id="Phobius"/>
    </source>
</evidence>
<feature type="transmembrane region" description="Helical" evidence="1">
    <location>
        <begin position="119"/>
        <end position="143"/>
    </location>
</feature>
<gene>
    <name evidence="2" type="ORF">EV420DRAFT_1639729</name>
</gene>
<dbReference type="EMBL" id="JAUEPS010000009">
    <property type="protein sequence ID" value="KAK0462515.1"/>
    <property type="molecule type" value="Genomic_DNA"/>
</dbReference>
<organism evidence="2 3">
    <name type="scientific">Armillaria tabescens</name>
    <name type="common">Ringless honey mushroom</name>
    <name type="synonym">Agaricus tabescens</name>
    <dbReference type="NCBI Taxonomy" id="1929756"/>
    <lineage>
        <taxon>Eukaryota</taxon>
        <taxon>Fungi</taxon>
        <taxon>Dikarya</taxon>
        <taxon>Basidiomycota</taxon>
        <taxon>Agaricomycotina</taxon>
        <taxon>Agaricomycetes</taxon>
        <taxon>Agaricomycetidae</taxon>
        <taxon>Agaricales</taxon>
        <taxon>Marasmiineae</taxon>
        <taxon>Physalacriaceae</taxon>
        <taxon>Desarmillaria</taxon>
    </lineage>
</organism>
<dbReference type="RefSeq" id="XP_060334127.1">
    <property type="nucleotide sequence ID" value="XM_060477011.1"/>
</dbReference>
<evidence type="ECO:0000313" key="2">
    <source>
        <dbReference type="EMBL" id="KAK0462515.1"/>
    </source>
</evidence>
<feature type="transmembrane region" description="Helical" evidence="1">
    <location>
        <begin position="7"/>
        <end position="28"/>
    </location>
</feature>
<feature type="transmembrane region" description="Helical" evidence="1">
    <location>
        <begin position="150"/>
        <end position="171"/>
    </location>
</feature>
<accession>A0AA39NBE2</accession>
<feature type="transmembrane region" description="Helical" evidence="1">
    <location>
        <begin position="72"/>
        <end position="99"/>
    </location>
</feature>
<protein>
    <submittedName>
        <fullName evidence="2">Uncharacterized protein</fullName>
    </submittedName>
</protein>
<dbReference type="AlphaFoldDB" id="A0AA39NBE2"/>
<keyword evidence="1" id="KW-0812">Transmembrane</keyword>
<evidence type="ECO:0000313" key="3">
    <source>
        <dbReference type="Proteomes" id="UP001175211"/>
    </source>
</evidence>
<proteinExistence type="predicted"/>
<keyword evidence="1" id="KW-1133">Transmembrane helix</keyword>
<dbReference type="Proteomes" id="UP001175211">
    <property type="component" value="Unassembled WGS sequence"/>
</dbReference>